<sequence length="152" mass="17316">MNKLKTSRQYGHQGMFLFHLFCIGSDAVGVDFWEQCLDLTSKIICGIAAFSKVRRQKKSTSSSEPMHPHHRSADEPSRLTLLRFSTGQILEDDFAWAWYGIQSAELFEVRHDGRGEAAKNGADRVCKALLRGMGESNRNESEWEEEARHRDA</sequence>
<evidence type="ECO:0000256" key="1">
    <source>
        <dbReference type="SAM" id="MobiDB-lite"/>
    </source>
</evidence>
<dbReference type="Proteomes" id="UP000217790">
    <property type="component" value="Unassembled WGS sequence"/>
</dbReference>
<accession>A0A2H3CKG8</accession>
<organism evidence="2 3">
    <name type="scientific">Armillaria gallica</name>
    <name type="common">Bulbous honey fungus</name>
    <name type="synonym">Armillaria bulbosa</name>
    <dbReference type="NCBI Taxonomy" id="47427"/>
    <lineage>
        <taxon>Eukaryota</taxon>
        <taxon>Fungi</taxon>
        <taxon>Dikarya</taxon>
        <taxon>Basidiomycota</taxon>
        <taxon>Agaricomycotina</taxon>
        <taxon>Agaricomycetes</taxon>
        <taxon>Agaricomycetidae</taxon>
        <taxon>Agaricales</taxon>
        <taxon>Marasmiineae</taxon>
        <taxon>Physalacriaceae</taxon>
        <taxon>Armillaria</taxon>
    </lineage>
</organism>
<dbReference type="OrthoDB" id="3225203at2759"/>
<dbReference type="EMBL" id="KZ293706">
    <property type="protein sequence ID" value="PBK83525.1"/>
    <property type="molecule type" value="Genomic_DNA"/>
</dbReference>
<protein>
    <submittedName>
        <fullName evidence="2">Uncharacterized protein</fullName>
    </submittedName>
</protein>
<dbReference type="AlphaFoldDB" id="A0A2H3CKG8"/>
<dbReference type="InParanoid" id="A0A2H3CKG8"/>
<gene>
    <name evidence="2" type="ORF">ARMGADRAFT_1037891</name>
</gene>
<name>A0A2H3CKG8_ARMGA</name>
<feature type="region of interest" description="Disordered" evidence="1">
    <location>
        <begin position="56"/>
        <end position="75"/>
    </location>
</feature>
<evidence type="ECO:0000313" key="3">
    <source>
        <dbReference type="Proteomes" id="UP000217790"/>
    </source>
</evidence>
<proteinExistence type="predicted"/>
<evidence type="ECO:0000313" key="2">
    <source>
        <dbReference type="EMBL" id="PBK83525.1"/>
    </source>
</evidence>
<reference evidence="3" key="1">
    <citation type="journal article" date="2017" name="Nat. Ecol. Evol.">
        <title>Genome expansion and lineage-specific genetic innovations in the forest pathogenic fungi Armillaria.</title>
        <authorList>
            <person name="Sipos G."/>
            <person name="Prasanna A.N."/>
            <person name="Walter M.C."/>
            <person name="O'Connor E."/>
            <person name="Balint B."/>
            <person name="Krizsan K."/>
            <person name="Kiss B."/>
            <person name="Hess J."/>
            <person name="Varga T."/>
            <person name="Slot J."/>
            <person name="Riley R."/>
            <person name="Boka B."/>
            <person name="Rigling D."/>
            <person name="Barry K."/>
            <person name="Lee J."/>
            <person name="Mihaltcheva S."/>
            <person name="LaButti K."/>
            <person name="Lipzen A."/>
            <person name="Waldron R."/>
            <person name="Moloney N.M."/>
            <person name="Sperisen C."/>
            <person name="Kredics L."/>
            <person name="Vagvoelgyi C."/>
            <person name="Patrignani A."/>
            <person name="Fitzpatrick D."/>
            <person name="Nagy I."/>
            <person name="Doyle S."/>
            <person name="Anderson J.B."/>
            <person name="Grigoriev I.V."/>
            <person name="Gueldener U."/>
            <person name="Muensterkoetter M."/>
            <person name="Nagy L.G."/>
        </authorList>
    </citation>
    <scope>NUCLEOTIDE SEQUENCE [LARGE SCALE GENOMIC DNA]</scope>
    <source>
        <strain evidence="3">Ar21-2</strain>
    </source>
</reference>
<keyword evidence="3" id="KW-1185">Reference proteome</keyword>
<dbReference type="STRING" id="47427.A0A2H3CKG8"/>